<feature type="transmembrane region" description="Helical" evidence="5">
    <location>
        <begin position="122"/>
        <end position="142"/>
    </location>
</feature>
<keyword evidence="3 5" id="KW-1133">Transmembrane helix</keyword>
<reference evidence="7" key="2">
    <citation type="submission" date="2019-06" db="EMBL/GenBank/DDBJ databases">
        <title>Genomics analysis of Aphanomyces spp. identifies a new class of oomycete effector associated with host adaptation.</title>
        <authorList>
            <person name="Gaulin E."/>
        </authorList>
    </citation>
    <scope>NUCLEOTIDE SEQUENCE</scope>
    <source>
        <strain evidence="7">CBS 578.67</strain>
    </source>
</reference>
<feature type="transmembrane region" description="Helical" evidence="5">
    <location>
        <begin position="250"/>
        <end position="267"/>
    </location>
</feature>
<dbReference type="EMBL" id="VJMH01001635">
    <property type="protein sequence ID" value="KAF0711363.1"/>
    <property type="molecule type" value="Genomic_DNA"/>
</dbReference>
<dbReference type="OrthoDB" id="72036at2759"/>
<reference evidence="8 9" key="1">
    <citation type="submission" date="2019-03" db="EMBL/GenBank/DDBJ databases">
        <authorList>
            <person name="Gaulin E."/>
            <person name="Dumas B."/>
        </authorList>
    </citation>
    <scope>NUCLEOTIDE SEQUENCE [LARGE SCALE GENOMIC DNA]</scope>
    <source>
        <strain evidence="8">CBS 568.67</strain>
    </source>
</reference>
<feature type="transmembrane region" description="Helical" evidence="5">
    <location>
        <begin position="223"/>
        <end position="244"/>
    </location>
</feature>
<gene>
    <name evidence="8" type="primary">Aste57867_5310</name>
    <name evidence="7" type="ORF">As57867_005297</name>
    <name evidence="8" type="ORF">ASTE57867_5310</name>
</gene>
<evidence type="ECO:0000256" key="1">
    <source>
        <dbReference type="ARBA" id="ARBA00004141"/>
    </source>
</evidence>
<protein>
    <submittedName>
        <fullName evidence="8">Aste57867_5310 protein</fullName>
    </submittedName>
</protein>
<accession>A0A485KCQ9</accession>
<keyword evidence="9" id="KW-1185">Reference proteome</keyword>
<evidence type="ECO:0000256" key="4">
    <source>
        <dbReference type="ARBA" id="ARBA00023136"/>
    </source>
</evidence>
<keyword evidence="4 5" id="KW-0472">Membrane</keyword>
<feature type="domain" description="Amino acid transporter transmembrane" evidence="6">
    <location>
        <begin position="14"/>
        <end position="442"/>
    </location>
</feature>
<evidence type="ECO:0000313" key="8">
    <source>
        <dbReference type="EMBL" id="VFT82376.1"/>
    </source>
</evidence>
<evidence type="ECO:0000256" key="2">
    <source>
        <dbReference type="ARBA" id="ARBA00022692"/>
    </source>
</evidence>
<feature type="transmembrane region" description="Helical" evidence="5">
    <location>
        <begin position="12"/>
        <end position="34"/>
    </location>
</feature>
<dbReference type="GO" id="GO:0015179">
    <property type="term" value="F:L-amino acid transmembrane transporter activity"/>
    <property type="evidence" value="ECO:0007669"/>
    <property type="project" value="TreeGrafter"/>
</dbReference>
<dbReference type="AlphaFoldDB" id="A0A485KCQ9"/>
<organism evidence="8 9">
    <name type="scientific">Aphanomyces stellatus</name>
    <dbReference type="NCBI Taxonomy" id="120398"/>
    <lineage>
        <taxon>Eukaryota</taxon>
        <taxon>Sar</taxon>
        <taxon>Stramenopiles</taxon>
        <taxon>Oomycota</taxon>
        <taxon>Saprolegniomycetes</taxon>
        <taxon>Saprolegniales</taxon>
        <taxon>Verrucalvaceae</taxon>
        <taxon>Aphanomyces</taxon>
    </lineage>
</organism>
<feature type="transmembrane region" description="Helical" evidence="5">
    <location>
        <begin position="87"/>
        <end position="116"/>
    </location>
</feature>
<proteinExistence type="predicted"/>
<evidence type="ECO:0000259" key="6">
    <source>
        <dbReference type="Pfam" id="PF01490"/>
    </source>
</evidence>
<dbReference type="Pfam" id="PF01490">
    <property type="entry name" value="Aa_trans"/>
    <property type="match status" value="1"/>
</dbReference>
<dbReference type="EMBL" id="CAADRA010001636">
    <property type="protein sequence ID" value="VFT82376.1"/>
    <property type="molecule type" value="Genomic_DNA"/>
</dbReference>
<evidence type="ECO:0000313" key="9">
    <source>
        <dbReference type="Proteomes" id="UP000332933"/>
    </source>
</evidence>
<evidence type="ECO:0000313" key="7">
    <source>
        <dbReference type="EMBL" id="KAF0711363.1"/>
    </source>
</evidence>
<feature type="transmembrane region" description="Helical" evidence="5">
    <location>
        <begin position="365"/>
        <end position="382"/>
    </location>
</feature>
<dbReference type="Proteomes" id="UP000332933">
    <property type="component" value="Unassembled WGS sequence"/>
</dbReference>
<comment type="subcellular location">
    <subcellularLocation>
        <location evidence="1">Membrane</location>
        <topology evidence="1">Multi-pass membrane protein</topology>
    </subcellularLocation>
</comment>
<dbReference type="GO" id="GO:0005774">
    <property type="term" value="C:vacuolar membrane"/>
    <property type="evidence" value="ECO:0007669"/>
    <property type="project" value="TreeGrafter"/>
</dbReference>
<dbReference type="PANTHER" id="PTHR22950">
    <property type="entry name" value="AMINO ACID TRANSPORTER"/>
    <property type="match status" value="1"/>
</dbReference>
<feature type="transmembrane region" description="Helical" evidence="5">
    <location>
        <begin position="149"/>
        <end position="170"/>
    </location>
</feature>
<keyword evidence="2 5" id="KW-0812">Transmembrane</keyword>
<feature type="transmembrane region" description="Helical" evidence="5">
    <location>
        <begin position="389"/>
        <end position="411"/>
    </location>
</feature>
<sequence>MAKPFLTGEDLKMCFSLFCCVYGIGTLSMPANYAKVGYTWATAALVFMAAVNIYGTICISKVLLVAPKSVRTFSDLGHFCMGSFGRWAILITQMMTCILVPIAFLVLGGTICTIMFPDAYENETWIILMGISLLPVCLIPTLKEGAATAAVGALGTVLADAIALYLLVNGMTPVPANLSTPKPDVQFKNVASVFGSLALAYGAGIVVPSLQREHSDPTRMPRVIMVTMGTISVLFMVIAITGVSVVGCQIPGNLLFSIAGSPTALGFTANRGGVILANLFMQLHVTIAYAVIMMPAFYILERLVLGLHKETLEAPMVEQLEAGYDHAVTPTDEVKAAEALDETDHDHHDMDSQTYRKPGVYPKVAALRIVLVAATVAAACVWKDRLLNLVDFTGASCIALCCMVLPIVFYLKHFGSKVSKLERVWAIFAIAVSLFLGGYETYQNAKPLFSPGAPSTAAPKWDDVKFAFCPAGTSYARIVYTNVSYHANWTKPAAF</sequence>
<dbReference type="InterPro" id="IPR013057">
    <property type="entry name" value="AA_transpt_TM"/>
</dbReference>
<feature type="transmembrane region" description="Helical" evidence="5">
    <location>
        <begin position="423"/>
        <end position="442"/>
    </location>
</feature>
<feature type="transmembrane region" description="Helical" evidence="5">
    <location>
        <begin position="40"/>
        <end position="66"/>
    </location>
</feature>
<feature type="transmembrane region" description="Helical" evidence="5">
    <location>
        <begin position="279"/>
        <end position="300"/>
    </location>
</feature>
<dbReference type="PANTHER" id="PTHR22950:SF349">
    <property type="entry name" value="AMINO ACID TRANSPORTER TRANSMEMBRANE DOMAIN-CONTAINING PROTEIN"/>
    <property type="match status" value="1"/>
</dbReference>
<feature type="transmembrane region" description="Helical" evidence="5">
    <location>
        <begin position="190"/>
        <end position="211"/>
    </location>
</feature>
<name>A0A485KCQ9_9STRA</name>
<evidence type="ECO:0000256" key="3">
    <source>
        <dbReference type="ARBA" id="ARBA00022989"/>
    </source>
</evidence>
<evidence type="ECO:0000256" key="5">
    <source>
        <dbReference type="SAM" id="Phobius"/>
    </source>
</evidence>